<dbReference type="Pfam" id="PF13406">
    <property type="entry name" value="SLT_2"/>
    <property type="match status" value="1"/>
</dbReference>
<accession>A0ABY5DVW8</accession>
<evidence type="ECO:0000259" key="2">
    <source>
        <dbReference type="Pfam" id="PF13406"/>
    </source>
</evidence>
<keyword evidence="4" id="KW-1185">Reference proteome</keyword>
<dbReference type="SUPFAM" id="SSF53955">
    <property type="entry name" value="Lysozyme-like"/>
    <property type="match status" value="1"/>
</dbReference>
<gene>
    <name evidence="3" type="ORF">NBH00_08030</name>
</gene>
<feature type="transmembrane region" description="Helical" evidence="1">
    <location>
        <begin position="7"/>
        <end position="29"/>
    </location>
</feature>
<dbReference type="Gene3D" id="1.10.530.10">
    <property type="match status" value="1"/>
</dbReference>
<name>A0ABY5DVW8_9ACTN</name>
<dbReference type="CDD" id="cd13399">
    <property type="entry name" value="Slt35-like"/>
    <property type="match status" value="1"/>
</dbReference>
<dbReference type="EMBL" id="CP098502">
    <property type="protein sequence ID" value="UTI66140.1"/>
    <property type="molecule type" value="Genomic_DNA"/>
</dbReference>
<sequence>MRRASLIVPVVVVAGFGLSAVMLGGWFLLAAGATGNAGCAETASLKSDEIPAELAPIFAGAAAQYGFGPDGAAILAGLTKVESDFGRNRSTSSAGAVGWTQFLPDTWRTYGVDADGDGRRDPQDAADAIYSTANYLRHLGAPGDWHRALFGYNHADWYVTKVLNTARQLTAQGPSASPVIAETCGTAPVAIGGPVHRVFGGGRLVPIPGAAGITVDERILPDLLALQARYRFKVTAGYAPTGHAADGEHPLGLAVDLVPGPGGSWDDIDALAHWAEPIQNRPRPPFRWVGYDGDPGHGRGNHLHLSWRHAPAPPGARPVTWVQTLAGAR</sequence>
<keyword evidence="1" id="KW-1133">Transmembrane helix</keyword>
<evidence type="ECO:0000256" key="1">
    <source>
        <dbReference type="SAM" id="Phobius"/>
    </source>
</evidence>
<proteinExistence type="predicted"/>
<reference evidence="3 4" key="1">
    <citation type="submission" date="2022-06" db="EMBL/GenBank/DDBJ databases">
        <title>Paraconexibacter antarcticus.</title>
        <authorList>
            <person name="Kim C.S."/>
        </authorList>
    </citation>
    <scope>NUCLEOTIDE SEQUENCE [LARGE SCALE GENOMIC DNA]</scope>
    <source>
        <strain evidence="3 4">02-257</strain>
    </source>
</reference>
<dbReference type="InterPro" id="IPR031304">
    <property type="entry name" value="SLT_2"/>
</dbReference>
<dbReference type="RefSeq" id="WP_254572817.1">
    <property type="nucleotide sequence ID" value="NZ_CP098502.1"/>
</dbReference>
<dbReference type="InterPro" id="IPR023346">
    <property type="entry name" value="Lysozyme-like_dom_sf"/>
</dbReference>
<evidence type="ECO:0000313" key="3">
    <source>
        <dbReference type="EMBL" id="UTI66140.1"/>
    </source>
</evidence>
<dbReference type="InterPro" id="IPR043426">
    <property type="entry name" value="MltB-like"/>
</dbReference>
<evidence type="ECO:0000313" key="4">
    <source>
        <dbReference type="Proteomes" id="UP001056035"/>
    </source>
</evidence>
<organism evidence="3 4">
    <name type="scientific">Paraconexibacter antarcticus</name>
    <dbReference type="NCBI Taxonomy" id="2949664"/>
    <lineage>
        <taxon>Bacteria</taxon>
        <taxon>Bacillati</taxon>
        <taxon>Actinomycetota</taxon>
        <taxon>Thermoleophilia</taxon>
        <taxon>Solirubrobacterales</taxon>
        <taxon>Paraconexibacteraceae</taxon>
        <taxon>Paraconexibacter</taxon>
    </lineage>
</organism>
<dbReference type="PANTHER" id="PTHR30163:SF8">
    <property type="entry name" value="LYTIC MUREIN TRANSGLYCOSYLASE"/>
    <property type="match status" value="1"/>
</dbReference>
<keyword evidence="1" id="KW-0812">Transmembrane</keyword>
<dbReference type="PANTHER" id="PTHR30163">
    <property type="entry name" value="MEMBRANE-BOUND LYTIC MUREIN TRANSGLYCOSYLASE B"/>
    <property type="match status" value="1"/>
</dbReference>
<protein>
    <submittedName>
        <fullName evidence="3">Lytic transglycosylase domain-containing protein</fullName>
    </submittedName>
</protein>
<feature type="domain" description="Transglycosylase SLT" evidence="2">
    <location>
        <begin position="91"/>
        <end position="140"/>
    </location>
</feature>
<keyword evidence="1" id="KW-0472">Membrane</keyword>
<dbReference type="Proteomes" id="UP001056035">
    <property type="component" value="Chromosome"/>
</dbReference>